<keyword evidence="6" id="KW-0418">Kinase</keyword>
<evidence type="ECO:0000256" key="1">
    <source>
        <dbReference type="ARBA" id="ARBA00000085"/>
    </source>
</evidence>
<name>A0A223NUW7_9SPHI</name>
<dbReference type="InterPro" id="IPR004358">
    <property type="entry name" value="Sig_transdc_His_kin-like_C"/>
</dbReference>
<evidence type="ECO:0000313" key="6">
    <source>
        <dbReference type="EMBL" id="ASU33464.1"/>
    </source>
</evidence>
<dbReference type="Pfam" id="PF00512">
    <property type="entry name" value="HisKA"/>
    <property type="match status" value="1"/>
</dbReference>
<evidence type="ECO:0000256" key="2">
    <source>
        <dbReference type="ARBA" id="ARBA00012438"/>
    </source>
</evidence>
<dbReference type="SUPFAM" id="SSF47384">
    <property type="entry name" value="Homodimeric domain of signal transducing histidine kinase"/>
    <property type="match status" value="1"/>
</dbReference>
<evidence type="ECO:0000259" key="5">
    <source>
        <dbReference type="PROSITE" id="PS50109"/>
    </source>
</evidence>
<dbReference type="InterPro" id="IPR005467">
    <property type="entry name" value="His_kinase_dom"/>
</dbReference>
<dbReference type="PROSITE" id="PS50109">
    <property type="entry name" value="HIS_KIN"/>
    <property type="match status" value="1"/>
</dbReference>
<dbReference type="AlphaFoldDB" id="A0A223NUW7"/>
<keyword evidence="6" id="KW-0808">Transferase</keyword>
<accession>A0A223NUW7</accession>
<comment type="catalytic activity">
    <reaction evidence="1">
        <text>ATP + protein L-histidine = ADP + protein N-phospho-L-histidine.</text>
        <dbReference type="EC" id="2.7.13.3"/>
    </reaction>
</comment>
<dbReference type="Pfam" id="PF02518">
    <property type="entry name" value="HATPase_c"/>
    <property type="match status" value="1"/>
</dbReference>
<organism evidence="6 7">
    <name type="scientific">Mucilaginibacter xinganensis</name>
    <dbReference type="NCBI Taxonomy" id="1234841"/>
    <lineage>
        <taxon>Bacteria</taxon>
        <taxon>Pseudomonadati</taxon>
        <taxon>Bacteroidota</taxon>
        <taxon>Sphingobacteriia</taxon>
        <taxon>Sphingobacteriales</taxon>
        <taxon>Sphingobacteriaceae</taxon>
        <taxon>Mucilaginibacter</taxon>
    </lineage>
</organism>
<dbReference type="PANTHER" id="PTHR43547">
    <property type="entry name" value="TWO-COMPONENT HISTIDINE KINASE"/>
    <property type="match status" value="1"/>
</dbReference>
<feature type="domain" description="Histidine kinase" evidence="5">
    <location>
        <begin position="234"/>
        <end position="443"/>
    </location>
</feature>
<dbReference type="KEGG" id="muc:MuYL_1566"/>
<dbReference type="Proteomes" id="UP000215002">
    <property type="component" value="Chromosome"/>
</dbReference>
<feature type="transmembrane region" description="Helical" evidence="4">
    <location>
        <begin position="179"/>
        <end position="202"/>
    </location>
</feature>
<dbReference type="InterPro" id="IPR036097">
    <property type="entry name" value="HisK_dim/P_sf"/>
</dbReference>
<dbReference type="InterPro" id="IPR036890">
    <property type="entry name" value="HATPase_C_sf"/>
</dbReference>
<keyword evidence="4" id="KW-0812">Transmembrane</keyword>
<reference evidence="6 7" key="1">
    <citation type="submission" date="2017-08" db="EMBL/GenBank/DDBJ databases">
        <title>Complete genome sequence of Mucilaginibacter sp. strain BJC16-A31.</title>
        <authorList>
            <consortium name="Henan University of Science and Technology"/>
            <person name="You X."/>
        </authorList>
    </citation>
    <scope>NUCLEOTIDE SEQUENCE [LARGE SCALE GENOMIC DNA]</scope>
    <source>
        <strain evidence="6 7">BJC16-A31</strain>
    </source>
</reference>
<dbReference type="CDD" id="cd00082">
    <property type="entry name" value="HisKA"/>
    <property type="match status" value="1"/>
</dbReference>
<protein>
    <recommendedName>
        <fullName evidence="2">histidine kinase</fullName>
        <ecNumber evidence="2">2.7.13.3</ecNumber>
    </recommendedName>
</protein>
<evidence type="ECO:0000313" key="7">
    <source>
        <dbReference type="Proteomes" id="UP000215002"/>
    </source>
</evidence>
<proteinExistence type="predicted"/>
<gene>
    <name evidence="6" type="ORF">MuYL_1566</name>
</gene>
<dbReference type="PANTHER" id="PTHR43547:SF2">
    <property type="entry name" value="HYBRID SIGNAL TRANSDUCTION HISTIDINE KINASE C"/>
    <property type="match status" value="1"/>
</dbReference>
<keyword evidence="7" id="KW-1185">Reference proteome</keyword>
<evidence type="ECO:0000256" key="4">
    <source>
        <dbReference type="SAM" id="Phobius"/>
    </source>
</evidence>
<keyword evidence="4" id="KW-0472">Membrane</keyword>
<dbReference type="SMART" id="SM00388">
    <property type="entry name" value="HisKA"/>
    <property type="match status" value="1"/>
</dbReference>
<dbReference type="SUPFAM" id="SSF55874">
    <property type="entry name" value="ATPase domain of HSP90 chaperone/DNA topoisomerase II/histidine kinase"/>
    <property type="match status" value="1"/>
</dbReference>
<dbReference type="Gene3D" id="1.10.287.130">
    <property type="match status" value="1"/>
</dbReference>
<dbReference type="Gene3D" id="3.30.565.10">
    <property type="entry name" value="Histidine kinase-like ATPase, C-terminal domain"/>
    <property type="match status" value="1"/>
</dbReference>
<dbReference type="PRINTS" id="PR00344">
    <property type="entry name" value="BCTRLSENSOR"/>
</dbReference>
<dbReference type="SMART" id="SM00387">
    <property type="entry name" value="HATPase_c"/>
    <property type="match status" value="1"/>
</dbReference>
<sequence length="443" mass="49630">MIVLNFYTIRTLSAARAYINGESQYSKGQKDASAHLINYITLENNEDYAAFERDISVPAGDHTARVALSSNPNKELAKKGFLQGKNHPADIDDLVWLFSNFQHLPMFQKVIGIWTEGDVMVNKLHLIGKQAREQITGGKMSAAEKKQLVLAINNISADLTIKEQAFSDTLGVICRSINLYVFIGNVFITLVILGSSLSYAGIMLNNLVRSQQKVVEQNDSLQLINSGLDKFVFNVTHDLRSPLIALMGLISLIDDESDPVQVKAYINMMKDSLEKQDRFINEMLLFIQSKNSGLVKKECYLLSIIDNVIAQNHYGVGGKKIQIYKEVEKNRIDSDALKLQVILNNLVSNAIKYSDPDKERQWVKVKTYEMNGSAVIEVEDNGLGIRKNDQERIFDKFYMSGSNKKSSGIGLYLVKDAVTQMEGKITVQSEPGLYSKFIISIPL</sequence>
<keyword evidence="3" id="KW-0597">Phosphoprotein</keyword>
<dbReference type="EMBL" id="CP022743">
    <property type="protein sequence ID" value="ASU33464.1"/>
    <property type="molecule type" value="Genomic_DNA"/>
</dbReference>
<keyword evidence="4" id="KW-1133">Transmembrane helix</keyword>
<dbReference type="InterPro" id="IPR003661">
    <property type="entry name" value="HisK_dim/P_dom"/>
</dbReference>
<dbReference type="InterPro" id="IPR003594">
    <property type="entry name" value="HATPase_dom"/>
</dbReference>
<dbReference type="GO" id="GO:0000155">
    <property type="term" value="F:phosphorelay sensor kinase activity"/>
    <property type="evidence" value="ECO:0007669"/>
    <property type="project" value="InterPro"/>
</dbReference>
<dbReference type="EC" id="2.7.13.3" evidence="2"/>
<evidence type="ECO:0000256" key="3">
    <source>
        <dbReference type="ARBA" id="ARBA00022553"/>
    </source>
</evidence>